<dbReference type="EMBL" id="JASXSZ010000002">
    <property type="protein sequence ID" value="MDL9978992.1"/>
    <property type="molecule type" value="Genomic_DNA"/>
</dbReference>
<evidence type="ECO:0000313" key="3">
    <source>
        <dbReference type="Proteomes" id="UP001235064"/>
    </source>
</evidence>
<feature type="signal peptide" evidence="1">
    <location>
        <begin position="1"/>
        <end position="27"/>
    </location>
</feature>
<evidence type="ECO:0000313" key="2">
    <source>
        <dbReference type="EMBL" id="MDL9978992.1"/>
    </source>
</evidence>
<protein>
    <submittedName>
        <fullName evidence="2">Uncharacterized protein</fullName>
    </submittedName>
</protein>
<organism evidence="2 3">
    <name type="scientific">Microbacterium candidum</name>
    <dbReference type="NCBI Taxonomy" id="3041922"/>
    <lineage>
        <taxon>Bacteria</taxon>
        <taxon>Bacillati</taxon>
        <taxon>Actinomycetota</taxon>
        <taxon>Actinomycetes</taxon>
        <taxon>Micrococcales</taxon>
        <taxon>Microbacteriaceae</taxon>
        <taxon>Microbacterium</taxon>
    </lineage>
</organism>
<name>A0ABT7MX23_9MICO</name>
<comment type="caution">
    <text evidence="2">The sequence shown here is derived from an EMBL/GenBank/DDBJ whole genome shotgun (WGS) entry which is preliminary data.</text>
</comment>
<dbReference type="RefSeq" id="WP_286287869.1">
    <property type="nucleotide sequence ID" value="NZ_JASXSZ010000002.1"/>
</dbReference>
<reference evidence="2 3" key="1">
    <citation type="submission" date="2023-06" db="EMBL/GenBank/DDBJ databases">
        <title>Microbacterium sp. nov., isolated from a waste landfill.</title>
        <authorList>
            <person name="Wen W."/>
        </authorList>
    </citation>
    <scope>NUCLEOTIDE SEQUENCE [LARGE SCALE GENOMIC DNA]</scope>
    <source>
        <strain evidence="2 3">ASV49</strain>
    </source>
</reference>
<gene>
    <name evidence="2" type="ORF">QSV35_06585</name>
</gene>
<keyword evidence="3" id="KW-1185">Reference proteome</keyword>
<proteinExistence type="predicted"/>
<keyword evidence="1" id="KW-0732">Signal</keyword>
<feature type="chain" id="PRO_5045958829" evidence="1">
    <location>
        <begin position="28"/>
        <end position="209"/>
    </location>
</feature>
<sequence length="209" mass="20708">MMPRVTLVGAGILLAAALVAVAPAARAATVTTVVQGSVIRLVSTLDPTAATTMLPGVPVDWDIEVSASLADGVIDVALGGTATPDAFALTARECATAWTDTGCATGERMLGTAVAGEPLPLGRQSSAAQRWYRIEVVLARWVPGATATLEFRASGVGATAPAGTLPATGGGIAPLFVPALVAIGSGLLIAGIARAARGPAAHHARGRSG</sequence>
<accession>A0ABT7MX23</accession>
<evidence type="ECO:0000256" key="1">
    <source>
        <dbReference type="SAM" id="SignalP"/>
    </source>
</evidence>
<dbReference type="Proteomes" id="UP001235064">
    <property type="component" value="Unassembled WGS sequence"/>
</dbReference>